<dbReference type="GO" id="GO:0008168">
    <property type="term" value="F:methyltransferase activity"/>
    <property type="evidence" value="ECO:0007669"/>
    <property type="project" value="UniProtKB-KW"/>
</dbReference>
<dbReference type="InterPro" id="IPR029063">
    <property type="entry name" value="SAM-dependent_MTases_sf"/>
</dbReference>
<organism evidence="5 6">
    <name type="scientific">Paenibacillus sacheonensis</name>
    <dbReference type="NCBI Taxonomy" id="742054"/>
    <lineage>
        <taxon>Bacteria</taxon>
        <taxon>Bacillati</taxon>
        <taxon>Bacillota</taxon>
        <taxon>Bacilli</taxon>
        <taxon>Bacillales</taxon>
        <taxon>Paenibacillaceae</taxon>
        <taxon>Paenibacillus</taxon>
    </lineage>
</organism>
<evidence type="ECO:0000256" key="2">
    <source>
        <dbReference type="ARBA" id="ARBA00022679"/>
    </source>
</evidence>
<dbReference type="SUPFAM" id="SSF53335">
    <property type="entry name" value="S-adenosyl-L-methionine-dependent methyltransferases"/>
    <property type="match status" value="1"/>
</dbReference>
<evidence type="ECO:0000313" key="5">
    <source>
        <dbReference type="EMBL" id="NBC69289.1"/>
    </source>
</evidence>
<dbReference type="Pfam" id="PF13649">
    <property type="entry name" value="Methyltransf_25"/>
    <property type="match status" value="1"/>
</dbReference>
<sequence>MERIAYIRAQEKRYHDACYSRHKLFEPGSWLHKPVRTVMELLAEFEGYDELRVLDLGCGIGRNSIPIAQSLLDRRGSVVCVDLLESAMASLAVYSRQYGVESYIRPIHASIEDYRVEPENFDYIVAVSALEHVCSQKALRDKLAEITRGTKPGGINCLIIGTGSTETAADTGEMLDPLFEVNLPTAEMLRLLDEQYAGWEFLLRTVKPLVFEIDRQGRPVKLASDCVTFAARKPAV</sequence>
<dbReference type="PANTHER" id="PTHR43464">
    <property type="entry name" value="METHYLTRANSFERASE"/>
    <property type="match status" value="1"/>
</dbReference>
<dbReference type="CDD" id="cd02440">
    <property type="entry name" value="AdoMet_MTases"/>
    <property type="match status" value="1"/>
</dbReference>
<evidence type="ECO:0000256" key="3">
    <source>
        <dbReference type="ARBA" id="ARBA00022691"/>
    </source>
</evidence>
<evidence type="ECO:0000313" key="6">
    <source>
        <dbReference type="Proteomes" id="UP000558113"/>
    </source>
</evidence>
<evidence type="ECO:0000259" key="4">
    <source>
        <dbReference type="Pfam" id="PF13649"/>
    </source>
</evidence>
<evidence type="ECO:0000256" key="1">
    <source>
        <dbReference type="ARBA" id="ARBA00022603"/>
    </source>
</evidence>
<dbReference type="OrthoDB" id="9804312at2"/>
<dbReference type="RefSeq" id="WP_161696954.1">
    <property type="nucleotide sequence ID" value="NZ_JAAAMU010000004.1"/>
</dbReference>
<dbReference type="GO" id="GO:0032259">
    <property type="term" value="P:methylation"/>
    <property type="evidence" value="ECO:0007669"/>
    <property type="project" value="UniProtKB-KW"/>
</dbReference>
<dbReference type="Gene3D" id="3.40.50.150">
    <property type="entry name" value="Vaccinia Virus protein VP39"/>
    <property type="match status" value="1"/>
</dbReference>
<reference evidence="5 6" key="1">
    <citation type="submission" date="2020-01" db="EMBL/GenBank/DDBJ databases">
        <title>Paenibacillus soybeanensis sp. nov. isolated from the nodules of soybean (Glycine max(L.) Merr).</title>
        <authorList>
            <person name="Wang H."/>
        </authorList>
    </citation>
    <scope>NUCLEOTIDE SEQUENCE [LARGE SCALE GENOMIC DNA]</scope>
    <source>
        <strain evidence="5 6">DSM 23054</strain>
    </source>
</reference>
<keyword evidence="3" id="KW-0949">S-adenosyl-L-methionine</keyword>
<keyword evidence="6" id="KW-1185">Reference proteome</keyword>
<keyword evidence="1 5" id="KW-0489">Methyltransferase</keyword>
<dbReference type="InterPro" id="IPR041698">
    <property type="entry name" value="Methyltransf_25"/>
</dbReference>
<proteinExistence type="predicted"/>
<dbReference type="Proteomes" id="UP000558113">
    <property type="component" value="Unassembled WGS sequence"/>
</dbReference>
<dbReference type="PANTHER" id="PTHR43464:SF19">
    <property type="entry name" value="UBIQUINONE BIOSYNTHESIS O-METHYLTRANSFERASE, MITOCHONDRIAL"/>
    <property type="match status" value="1"/>
</dbReference>
<name>A0A7X5C1C1_9BACL</name>
<gene>
    <name evidence="5" type="ORF">GT003_09825</name>
</gene>
<dbReference type="EMBL" id="JAAAMU010000004">
    <property type="protein sequence ID" value="NBC69289.1"/>
    <property type="molecule type" value="Genomic_DNA"/>
</dbReference>
<feature type="domain" description="Methyltransferase" evidence="4">
    <location>
        <begin position="53"/>
        <end position="154"/>
    </location>
</feature>
<accession>A0A7X5C1C1</accession>
<comment type="caution">
    <text evidence="5">The sequence shown here is derived from an EMBL/GenBank/DDBJ whole genome shotgun (WGS) entry which is preliminary data.</text>
</comment>
<dbReference type="AlphaFoldDB" id="A0A7X5C1C1"/>
<keyword evidence="2 5" id="KW-0808">Transferase</keyword>
<protein>
    <submittedName>
        <fullName evidence="5">Methyltransferase domain-containing protein</fullName>
    </submittedName>
</protein>